<name>A0A0P7B5M3_9HYPO</name>
<evidence type="ECO:0000313" key="2">
    <source>
        <dbReference type="Proteomes" id="UP000050424"/>
    </source>
</evidence>
<dbReference type="Proteomes" id="UP000050424">
    <property type="component" value="Unassembled WGS sequence"/>
</dbReference>
<gene>
    <name evidence="1" type="ORF">AK830_g12348</name>
</gene>
<evidence type="ECO:0000313" key="1">
    <source>
        <dbReference type="EMBL" id="KPM34225.1"/>
    </source>
</evidence>
<comment type="caution">
    <text evidence="1">The sequence shown here is derived from an EMBL/GenBank/DDBJ whole genome shotgun (WGS) entry which is preliminary data.</text>
</comment>
<dbReference type="PANTHER" id="PTHR28266">
    <property type="entry name" value="54S RIBOSOMAL PROTEIN L20, MITOCHONDRIAL"/>
    <property type="match status" value="1"/>
</dbReference>
<proteinExistence type="predicted"/>
<organism evidence="1 2">
    <name type="scientific">Neonectria ditissima</name>
    <dbReference type="NCBI Taxonomy" id="78410"/>
    <lineage>
        <taxon>Eukaryota</taxon>
        <taxon>Fungi</taxon>
        <taxon>Dikarya</taxon>
        <taxon>Ascomycota</taxon>
        <taxon>Pezizomycotina</taxon>
        <taxon>Sordariomycetes</taxon>
        <taxon>Hypocreomycetidae</taxon>
        <taxon>Hypocreales</taxon>
        <taxon>Nectriaceae</taxon>
        <taxon>Neonectria</taxon>
    </lineage>
</organism>
<dbReference type="Pfam" id="PF12824">
    <property type="entry name" value="MRP-L20"/>
    <property type="match status" value="1"/>
</dbReference>
<keyword evidence="2" id="KW-1185">Reference proteome</keyword>
<reference evidence="1 2" key="1">
    <citation type="submission" date="2015-09" db="EMBL/GenBank/DDBJ databases">
        <title>Draft genome of a European isolate of the apple canker pathogen Neonectria ditissima.</title>
        <authorList>
            <person name="Gomez-Cortecero A."/>
            <person name="Harrison R.J."/>
            <person name="Armitage A.D."/>
        </authorList>
    </citation>
    <scope>NUCLEOTIDE SEQUENCE [LARGE SCALE GENOMIC DNA]</scope>
    <source>
        <strain evidence="1 2">R09/05</strain>
    </source>
</reference>
<dbReference type="AlphaFoldDB" id="A0A0P7B5M3"/>
<dbReference type="GO" id="GO:0003735">
    <property type="term" value="F:structural constituent of ribosome"/>
    <property type="evidence" value="ECO:0007669"/>
    <property type="project" value="TreeGrafter"/>
</dbReference>
<dbReference type="STRING" id="78410.A0A0P7B5M3"/>
<dbReference type="OrthoDB" id="6021263at2759"/>
<sequence>MEFRALARPAARLLAAPRATTFLPLVPVRGHKTTARTKRSLKIAPHDSFLPNRQTAFPASDSIIYNPPSSEASPEHTPFLFLPSNDSRRVALTRLRHIADSPAAPKKASELPKEMNYKRRTPSYHLGAEDIKEMKRLRNEDPFKWTSYALAEKFKCSSVFVRMAAPAPAEYLKALKDKDERREGRWGHIRTKARDDRKRRTEMLYRGEL</sequence>
<protein>
    <submittedName>
        <fullName evidence="1">Uncharacterized protein</fullName>
    </submittedName>
</protein>
<dbReference type="GO" id="GO:0005762">
    <property type="term" value="C:mitochondrial large ribosomal subunit"/>
    <property type="evidence" value="ECO:0007669"/>
    <property type="project" value="TreeGrafter"/>
</dbReference>
<dbReference type="InterPro" id="IPR024388">
    <property type="entry name" value="Ribosomal_mL58"/>
</dbReference>
<dbReference type="PANTHER" id="PTHR28266:SF1">
    <property type="entry name" value="LARGE RIBOSOMAL SUBUNIT PROTEIN ML58"/>
    <property type="match status" value="1"/>
</dbReference>
<dbReference type="EMBL" id="LKCW01000373">
    <property type="protein sequence ID" value="KPM34225.1"/>
    <property type="molecule type" value="Genomic_DNA"/>
</dbReference>
<accession>A0A0P7B5M3</accession>